<accession>A0ACC2KT25</accession>
<gene>
    <name evidence="1" type="ORF">MRB53_032788</name>
</gene>
<reference evidence="1 2" key="1">
    <citation type="journal article" date="2022" name="Hortic Res">
        <title>A haplotype resolved chromosomal level avocado genome allows analysis of novel avocado genes.</title>
        <authorList>
            <person name="Nath O."/>
            <person name="Fletcher S.J."/>
            <person name="Hayward A."/>
            <person name="Shaw L.M."/>
            <person name="Masouleh A.K."/>
            <person name="Furtado A."/>
            <person name="Henry R.J."/>
            <person name="Mitter N."/>
        </authorList>
    </citation>
    <scope>NUCLEOTIDE SEQUENCE [LARGE SCALE GENOMIC DNA]</scope>
    <source>
        <strain evidence="2">cv. Hass</strain>
    </source>
</reference>
<name>A0ACC2KT25_PERAE</name>
<comment type="caution">
    <text evidence="1">The sequence shown here is derived from an EMBL/GenBank/DDBJ whole genome shotgun (WGS) entry which is preliminary data.</text>
</comment>
<evidence type="ECO:0000313" key="1">
    <source>
        <dbReference type="EMBL" id="KAJ8624258.1"/>
    </source>
</evidence>
<organism evidence="1 2">
    <name type="scientific">Persea americana</name>
    <name type="common">Avocado</name>
    <dbReference type="NCBI Taxonomy" id="3435"/>
    <lineage>
        <taxon>Eukaryota</taxon>
        <taxon>Viridiplantae</taxon>
        <taxon>Streptophyta</taxon>
        <taxon>Embryophyta</taxon>
        <taxon>Tracheophyta</taxon>
        <taxon>Spermatophyta</taxon>
        <taxon>Magnoliopsida</taxon>
        <taxon>Magnoliidae</taxon>
        <taxon>Laurales</taxon>
        <taxon>Lauraceae</taxon>
        <taxon>Persea</taxon>
    </lineage>
</organism>
<protein>
    <submittedName>
        <fullName evidence="1">Uncharacterized protein</fullName>
    </submittedName>
</protein>
<dbReference type="EMBL" id="CM056819">
    <property type="protein sequence ID" value="KAJ8624258.1"/>
    <property type="molecule type" value="Genomic_DNA"/>
</dbReference>
<evidence type="ECO:0000313" key="2">
    <source>
        <dbReference type="Proteomes" id="UP001234297"/>
    </source>
</evidence>
<sequence>MKVHGYTSGLISRQKAMQGSSFQDWKGQGFSNLLPRRREERRQRFHFVAMPRRREGQRHLLLLKFAGPLPLARQMRW</sequence>
<proteinExistence type="predicted"/>
<dbReference type="Proteomes" id="UP001234297">
    <property type="component" value="Chromosome 11"/>
</dbReference>
<keyword evidence="2" id="KW-1185">Reference proteome</keyword>